<protein>
    <submittedName>
        <fullName evidence="1">Uncharacterized protein</fullName>
    </submittedName>
</protein>
<accession>A0A0A3XQW5</accession>
<dbReference type="RefSeq" id="WP_041957944.1">
    <property type="nucleotide sequence ID" value="NZ_JRPN01000020.1"/>
</dbReference>
<reference evidence="1 2" key="1">
    <citation type="submission" date="2014-09" db="EMBL/GenBank/DDBJ databases">
        <title>Draft genome of Bradyrhizobium japonicum Is-34.</title>
        <authorList>
            <person name="Tsurumaru H."/>
            <person name="Yamakawa T."/>
            <person name="Hashimoto S."/>
            <person name="Okizaki K."/>
            <person name="Kanesaki Y."/>
            <person name="Yoshikawa H."/>
            <person name="Yajima S."/>
        </authorList>
    </citation>
    <scope>NUCLEOTIDE SEQUENCE [LARGE SCALE GENOMIC DNA]</scope>
    <source>
        <strain evidence="1 2">Is-34</strain>
    </source>
</reference>
<evidence type="ECO:0000313" key="2">
    <source>
        <dbReference type="Proteomes" id="UP000030377"/>
    </source>
</evidence>
<evidence type="ECO:0000313" key="1">
    <source>
        <dbReference type="EMBL" id="KGT76790.1"/>
    </source>
</evidence>
<comment type="caution">
    <text evidence="1">The sequence shown here is derived from an EMBL/GenBank/DDBJ whole genome shotgun (WGS) entry which is preliminary data.</text>
</comment>
<dbReference type="EMBL" id="JRPN01000020">
    <property type="protein sequence ID" value="KGT76790.1"/>
    <property type="molecule type" value="Genomic_DNA"/>
</dbReference>
<sequence>MSTISRDLNLLELRKSERDLLVKSLGAGALAEINNLKRNIENTLSRFTGIVPENEEQVYLFGIDIHHVLKAAGIKPTALGEIKDHLNPSVRVLFVCGLLGLSLKDAREQLSKDRKQRMAEEDARLAARRQRQRESENSLVEDIREVVAETASTLLPPEITPPKR</sequence>
<proteinExistence type="predicted"/>
<gene>
    <name evidence="1" type="ORF">MA20_29050</name>
</gene>
<dbReference type="AlphaFoldDB" id="A0A0A3XQW5"/>
<name>A0A0A3XQW5_BRAJP</name>
<organism evidence="1 2">
    <name type="scientific">Bradyrhizobium japonicum</name>
    <dbReference type="NCBI Taxonomy" id="375"/>
    <lineage>
        <taxon>Bacteria</taxon>
        <taxon>Pseudomonadati</taxon>
        <taxon>Pseudomonadota</taxon>
        <taxon>Alphaproteobacteria</taxon>
        <taxon>Hyphomicrobiales</taxon>
        <taxon>Nitrobacteraceae</taxon>
        <taxon>Bradyrhizobium</taxon>
    </lineage>
</organism>
<dbReference type="Proteomes" id="UP000030377">
    <property type="component" value="Unassembled WGS sequence"/>
</dbReference>